<dbReference type="Proteomes" id="UP001454036">
    <property type="component" value="Unassembled WGS sequence"/>
</dbReference>
<dbReference type="AlphaFoldDB" id="A0AAV3RYU4"/>
<gene>
    <name evidence="2" type="ORF">LIER_33078</name>
</gene>
<organism evidence="2 3">
    <name type="scientific">Lithospermum erythrorhizon</name>
    <name type="common">Purple gromwell</name>
    <name type="synonym">Lithospermum officinale var. erythrorhizon</name>
    <dbReference type="NCBI Taxonomy" id="34254"/>
    <lineage>
        <taxon>Eukaryota</taxon>
        <taxon>Viridiplantae</taxon>
        <taxon>Streptophyta</taxon>
        <taxon>Embryophyta</taxon>
        <taxon>Tracheophyta</taxon>
        <taxon>Spermatophyta</taxon>
        <taxon>Magnoliopsida</taxon>
        <taxon>eudicotyledons</taxon>
        <taxon>Gunneridae</taxon>
        <taxon>Pentapetalae</taxon>
        <taxon>asterids</taxon>
        <taxon>lamiids</taxon>
        <taxon>Boraginales</taxon>
        <taxon>Boraginaceae</taxon>
        <taxon>Boraginoideae</taxon>
        <taxon>Lithospermeae</taxon>
        <taxon>Lithospermum</taxon>
    </lineage>
</organism>
<feature type="region of interest" description="Disordered" evidence="1">
    <location>
        <begin position="1"/>
        <end position="20"/>
    </location>
</feature>
<feature type="compositionally biased region" description="Polar residues" evidence="1">
    <location>
        <begin position="1"/>
        <end position="10"/>
    </location>
</feature>
<evidence type="ECO:0000313" key="3">
    <source>
        <dbReference type="Proteomes" id="UP001454036"/>
    </source>
</evidence>
<keyword evidence="3" id="KW-1185">Reference proteome</keyword>
<evidence type="ECO:0008006" key="4">
    <source>
        <dbReference type="Google" id="ProtNLM"/>
    </source>
</evidence>
<evidence type="ECO:0000256" key="1">
    <source>
        <dbReference type="SAM" id="MobiDB-lite"/>
    </source>
</evidence>
<accession>A0AAV3RYU4</accession>
<sequence length="108" mass="12480">MSSSGNTSCPDLSKLDPLDGNNYKRWCSKVLIFFEQTEIDYVLFKDPLTLLVVDPTEQIPPLPVLVKKNEDEVTKYKEDNKTARYHIMNHMVDNLFDPFMVQKSAKVI</sequence>
<reference evidence="2 3" key="1">
    <citation type="submission" date="2024-01" db="EMBL/GenBank/DDBJ databases">
        <title>The complete chloroplast genome sequence of Lithospermum erythrorhizon: insights into the phylogenetic relationship among Boraginaceae species and the maternal lineages of purple gromwells.</title>
        <authorList>
            <person name="Okada T."/>
            <person name="Watanabe K."/>
        </authorList>
    </citation>
    <scope>NUCLEOTIDE SEQUENCE [LARGE SCALE GENOMIC DNA]</scope>
</reference>
<name>A0AAV3RYU4_LITER</name>
<proteinExistence type="predicted"/>
<evidence type="ECO:0000313" key="2">
    <source>
        <dbReference type="EMBL" id="GAA0185790.1"/>
    </source>
</evidence>
<dbReference type="EMBL" id="BAABME010013074">
    <property type="protein sequence ID" value="GAA0185790.1"/>
    <property type="molecule type" value="Genomic_DNA"/>
</dbReference>
<protein>
    <recommendedName>
        <fullName evidence="4">Ty1-copia retrotransposon protein</fullName>
    </recommendedName>
</protein>
<comment type="caution">
    <text evidence="2">The sequence shown here is derived from an EMBL/GenBank/DDBJ whole genome shotgun (WGS) entry which is preliminary data.</text>
</comment>